<dbReference type="OrthoDB" id="4033880at2759"/>
<organism evidence="10 11">
    <name type="scientific">Wickerhamomyces anomalus (strain ATCC 58044 / CBS 1984 / NCYC 433 / NRRL Y-366-8)</name>
    <name type="common">Yeast</name>
    <name type="synonym">Hansenula anomala</name>
    <dbReference type="NCBI Taxonomy" id="683960"/>
    <lineage>
        <taxon>Eukaryota</taxon>
        <taxon>Fungi</taxon>
        <taxon>Dikarya</taxon>
        <taxon>Ascomycota</taxon>
        <taxon>Saccharomycotina</taxon>
        <taxon>Saccharomycetes</taxon>
        <taxon>Phaffomycetales</taxon>
        <taxon>Wickerhamomycetaceae</taxon>
        <taxon>Wickerhamomyces</taxon>
    </lineage>
</organism>
<dbReference type="GO" id="GO:0006897">
    <property type="term" value="P:endocytosis"/>
    <property type="evidence" value="ECO:0007669"/>
    <property type="project" value="TreeGrafter"/>
</dbReference>
<sequence>MSKAFVRSIKNVANGYSSAQVKVRNATSNEPYGPSTSEMEDIADMTYEHVEFLEIMDMLDRRLNDKGKNWRHVAKALTVLDFIVRAGSENVVLWSKDNLYIIKTLREFQYVDEDGHDQGTIIRVKAKELTSLLRDDERLRTERSMRNDRRRRRRPQRSSSFDSNGDSRSNEELDEDDELQKALNESRLTAEEEERRRKANASDDDGLSTALRLSREEEEARRARESQQQNLLDLSDTQAGQQYDVFGNPINAMNTGYLQNAYGNDYMQQLQQQQYLQQQQQQQQQEQEYLQQLQLQQQQQQQQQYLQQQQQQQQQDYLQQQYLQQQQQQQQQYLQYLQQQQQQQQQQQPLKTGSNNPFSINNDSSASTEYSELNTLLATGTGIDTFGNEGNLRIPAQFTKSTNFINSSGTGIRTDTTSANPFMQKQYTGVASTGIIPSYTGYGFGNQSQQPQQRQQN</sequence>
<dbReference type="PANTHER" id="PTHR12276">
    <property type="entry name" value="EPSIN/ENT-RELATED"/>
    <property type="match status" value="1"/>
</dbReference>
<feature type="coiled-coil region" evidence="7">
    <location>
        <begin position="276"/>
        <end position="343"/>
    </location>
</feature>
<evidence type="ECO:0000256" key="5">
    <source>
        <dbReference type="ARBA" id="ARBA00022553"/>
    </source>
</evidence>
<dbReference type="EMBL" id="KV454209">
    <property type="protein sequence ID" value="ODQ60893.1"/>
    <property type="molecule type" value="Genomic_DNA"/>
</dbReference>
<dbReference type="GO" id="GO:0030276">
    <property type="term" value="F:clathrin binding"/>
    <property type="evidence" value="ECO:0007669"/>
    <property type="project" value="TreeGrafter"/>
</dbReference>
<dbReference type="SUPFAM" id="SSF48464">
    <property type="entry name" value="ENTH/VHS domain"/>
    <property type="match status" value="1"/>
</dbReference>
<dbReference type="Pfam" id="PF01417">
    <property type="entry name" value="ENTH"/>
    <property type="match status" value="1"/>
</dbReference>
<dbReference type="Proteomes" id="UP000094112">
    <property type="component" value="Unassembled WGS sequence"/>
</dbReference>
<dbReference type="FunFam" id="1.25.40.90:FF:000006">
    <property type="entry name" value="Clathrin interactor 1"/>
    <property type="match status" value="1"/>
</dbReference>
<reference evidence="10 11" key="1">
    <citation type="journal article" date="2016" name="Proc. Natl. Acad. Sci. U.S.A.">
        <title>Comparative genomics of biotechnologically important yeasts.</title>
        <authorList>
            <person name="Riley R."/>
            <person name="Haridas S."/>
            <person name="Wolfe K.H."/>
            <person name="Lopes M.R."/>
            <person name="Hittinger C.T."/>
            <person name="Goeker M."/>
            <person name="Salamov A.A."/>
            <person name="Wisecaver J.H."/>
            <person name="Long T.M."/>
            <person name="Calvey C.H."/>
            <person name="Aerts A.L."/>
            <person name="Barry K.W."/>
            <person name="Choi C."/>
            <person name="Clum A."/>
            <person name="Coughlan A.Y."/>
            <person name="Deshpande S."/>
            <person name="Douglass A.P."/>
            <person name="Hanson S.J."/>
            <person name="Klenk H.-P."/>
            <person name="LaButti K.M."/>
            <person name="Lapidus A."/>
            <person name="Lindquist E.A."/>
            <person name="Lipzen A.M."/>
            <person name="Meier-Kolthoff J.P."/>
            <person name="Ohm R.A."/>
            <person name="Otillar R.P."/>
            <person name="Pangilinan J.L."/>
            <person name="Peng Y."/>
            <person name="Rokas A."/>
            <person name="Rosa C.A."/>
            <person name="Scheuner C."/>
            <person name="Sibirny A.A."/>
            <person name="Slot J.C."/>
            <person name="Stielow J.B."/>
            <person name="Sun H."/>
            <person name="Kurtzman C.P."/>
            <person name="Blackwell M."/>
            <person name="Grigoriev I.V."/>
            <person name="Jeffries T.W."/>
        </authorList>
    </citation>
    <scope>NUCLEOTIDE SEQUENCE [LARGE SCALE GENOMIC DNA]</scope>
    <source>
        <strain evidence="11">ATCC 58044 / CBS 1984 / NCYC 433 / NRRL Y-366-8</strain>
    </source>
</reference>
<dbReference type="Gene3D" id="1.25.40.90">
    <property type="match status" value="1"/>
</dbReference>
<evidence type="ECO:0000256" key="6">
    <source>
        <dbReference type="ARBA" id="ARBA00023121"/>
    </source>
</evidence>
<dbReference type="PROSITE" id="PS50942">
    <property type="entry name" value="ENTH"/>
    <property type="match status" value="1"/>
</dbReference>
<keyword evidence="4" id="KW-0963">Cytoplasm</keyword>
<dbReference type="GO" id="GO:0030125">
    <property type="term" value="C:clathrin vesicle coat"/>
    <property type="evidence" value="ECO:0007669"/>
    <property type="project" value="TreeGrafter"/>
</dbReference>
<dbReference type="GO" id="GO:0007015">
    <property type="term" value="P:actin filament organization"/>
    <property type="evidence" value="ECO:0007669"/>
    <property type="project" value="TreeGrafter"/>
</dbReference>
<comment type="similarity">
    <text evidence="3">Belongs to the epsin family.</text>
</comment>
<keyword evidence="7" id="KW-0175">Coiled coil</keyword>
<feature type="non-terminal residue" evidence="10">
    <location>
        <position position="457"/>
    </location>
</feature>
<keyword evidence="6" id="KW-0446">Lipid-binding</keyword>
<dbReference type="PANTHER" id="PTHR12276:SF110">
    <property type="entry name" value="EPSIN-1-RELATED"/>
    <property type="match status" value="1"/>
</dbReference>
<accession>A0A1E3P696</accession>
<dbReference type="RefSeq" id="XP_019040100.1">
    <property type="nucleotide sequence ID" value="XM_019180950.1"/>
</dbReference>
<proteinExistence type="inferred from homology"/>
<evidence type="ECO:0000313" key="10">
    <source>
        <dbReference type="EMBL" id="ODQ60893.1"/>
    </source>
</evidence>
<dbReference type="InterPro" id="IPR013809">
    <property type="entry name" value="ENTH"/>
</dbReference>
<dbReference type="GO" id="GO:0005543">
    <property type="term" value="F:phospholipid binding"/>
    <property type="evidence" value="ECO:0007669"/>
    <property type="project" value="TreeGrafter"/>
</dbReference>
<evidence type="ECO:0000256" key="1">
    <source>
        <dbReference type="ARBA" id="ARBA00004170"/>
    </source>
</evidence>
<dbReference type="GO" id="GO:0005886">
    <property type="term" value="C:plasma membrane"/>
    <property type="evidence" value="ECO:0007669"/>
    <property type="project" value="TreeGrafter"/>
</dbReference>
<dbReference type="InterPro" id="IPR008942">
    <property type="entry name" value="ENTH_VHS"/>
</dbReference>
<evidence type="ECO:0000256" key="7">
    <source>
        <dbReference type="SAM" id="Coils"/>
    </source>
</evidence>
<comment type="subcellular location">
    <subcellularLocation>
        <location evidence="2">Cytoplasm</location>
    </subcellularLocation>
    <subcellularLocation>
        <location evidence="1">Membrane</location>
        <topology evidence="1">Peripheral membrane protein</topology>
    </subcellularLocation>
</comment>
<keyword evidence="5" id="KW-0597">Phosphoprotein</keyword>
<evidence type="ECO:0000256" key="4">
    <source>
        <dbReference type="ARBA" id="ARBA00022490"/>
    </source>
</evidence>
<evidence type="ECO:0000259" key="9">
    <source>
        <dbReference type="PROSITE" id="PS50942"/>
    </source>
</evidence>
<dbReference type="SMART" id="SM00726">
    <property type="entry name" value="UIM"/>
    <property type="match status" value="2"/>
</dbReference>
<feature type="region of interest" description="Disordered" evidence="8">
    <location>
        <begin position="345"/>
        <end position="367"/>
    </location>
</feature>
<dbReference type="GO" id="GO:0005768">
    <property type="term" value="C:endosome"/>
    <property type="evidence" value="ECO:0007669"/>
    <property type="project" value="TreeGrafter"/>
</dbReference>
<protein>
    <recommendedName>
        <fullName evidence="9">ENTH domain-containing protein</fullName>
    </recommendedName>
</protein>
<name>A0A1E3P696_WICAA</name>
<feature type="domain" description="ENTH" evidence="9">
    <location>
        <begin position="11"/>
        <end position="143"/>
    </location>
</feature>
<evidence type="ECO:0000256" key="2">
    <source>
        <dbReference type="ARBA" id="ARBA00004496"/>
    </source>
</evidence>
<feature type="compositionally biased region" description="Basic and acidic residues" evidence="8">
    <location>
        <begin position="213"/>
        <end position="225"/>
    </location>
</feature>
<dbReference type="PROSITE" id="PS50330">
    <property type="entry name" value="UIM"/>
    <property type="match status" value="1"/>
</dbReference>
<evidence type="ECO:0000313" key="11">
    <source>
        <dbReference type="Proteomes" id="UP000094112"/>
    </source>
</evidence>
<dbReference type="GeneID" id="30198196"/>
<gene>
    <name evidence="10" type="ORF">WICANDRAFT_22523</name>
</gene>
<feature type="region of interest" description="Disordered" evidence="8">
    <location>
        <begin position="140"/>
        <end position="236"/>
    </location>
</feature>
<dbReference type="AlphaFoldDB" id="A0A1E3P696"/>
<dbReference type="STRING" id="683960.A0A1E3P696"/>
<keyword evidence="11" id="KW-1185">Reference proteome</keyword>
<evidence type="ECO:0000256" key="8">
    <source>
        <dbReference type="SAM" id="MobiDB-lite"/>
    </source>
</evidence>
<dbReference type="CDD" id="cd16991">
    <property type="entry name" value="ENTH_Ent1_Ent2"/>
    <property type="match status" value="1"/>
</dbReference>
<feature type="compositionally biased region" description="Polar residues" evidence="8">
    <location>
        <begin position="349"/>
        <end position="367"/>
    </location>
</feature>
<dbReference type="InterPro" id="IPR003903">
    <property type="entry name" value="UIM_dom"/>
</dbReference>
<dbReference type="SMART" id="SM00273">
    <property type="entry name" value="ENTH"/>
    <property type="match status" value="1"/>
</dbReference>
<feature type="compositionally biased region" description="Low complexity" evidence="8">
    <location>
        <begin position="157"/>
        <end position="167"/>
    </location>
</feature>
<evidence type="ECO:0000256" key="3">
    <source>
        <dbReference type="ARBA" id="ARBA00010130"/>
    </source>
</evidence>